<protein>
    <submittedName>
        <fullName evidence="2">Uncharacterized protein</fullName>
    </submittedName>
</protein>
<evidence type="ECO:0000256" key="1">
    <source>
        <dbReference type="SAM" id="Phobius"/>
    </source>
</evidence>
<dbReference type="RefSeq" id="WP_066228247.1">
    <property type="nucleotide sequence ID" value="NZ_JARMRX010000022.1"/>
</dbReference>
<dbReference type="OrthoDB" id="2875522at2"/>
<name>A0A150LDV5_9BACI</name>
<evidence type="ECO:0000313" key="2">
    <source>
        <dbReference type="EMBL" id="KYD09942.1"/>
    </source>
</evidence>
<comment type="caution">
    <text evidence="2">The sequence shown here is derived from an EMBL/GenBank/DDBJ whole genome shotgun (WGS) entry which is preliminary data.</text>
</comment>
<dbReference type="PATRIC" id="fig|46224.3.peg.1534"/>
<keyword evidence="3" id="KW-1185">Reference proteome</keyword>
<keyword evidence="1" id="KW-0812">Transmembrane</keyword>
<organism evidence="2 3">
    <name type="scientific">Heyndrickxia sporothermodurans</name>
    <dbReference type="NCBI Taxonomy" id="46224"/>
    <lineage>
        <taxon>Bacteria</taxon>
        <taxon>Bacillati</taxon>
        <taxon>Bacillota</taxon>
        <taxon>Bacilli</taxon>
        <taxon>Bacillales</taxon>
        <taxon>Bacillaceae</taxon>
        <taxon>Heyndrickxia</taxon>
    </lineage>
</organism>
<evidence type="ECO:0000313" key="3">
    <source>
        <dbReference type="Proteomes" id="UP000075666"/>
    </source>
</evidence>
<proteinExistence type="predicted"/>
<reference evidence="2 3" key="1">
    <citation type="submission" date="2016-01" db="EMBL/GenBank/DDBJ databases">
        <title>Genome Sequences of Twelve Sporeforming Bacillus Species Isolated from Foods.</title>
        <authorList>
            <person name="Berendsen E.M."/>
            <person name="Wells-Bennik M.H."/>
            <person name="Krawcyk A.O."/>
            <person name="De Jong A."/>
            <person name="Holsappel S."/>
            <person name="Eijlander R.T."/>
            <person name="Kuipers O.P."/>
        </authorList>
    </citation>
    <scope>NUCLEOTIDE SEQUENCE [LARGE SCALE GENOMIC DNA]</scope>
    <source>
        <strain evidence="2 3">B4102</strain>
    </source>
</reference>
<gene>
    <name evidence="2" type="ORF">B4102_2448</name>
</gene>
<accession>A0A150LDV5</accession>
<dbReference type="EMBL" id="LQYN01000020">
    <property type="protein sequence ID" value="KYD09942.1"/>
    <property type="molecule type" value="Genomic_DNA"/>
</dbReference>
<keyword evidence="1" id="KW-0472">Membrane</keyword>
<dbReference type="Proteomes" id="UP000075666">
    <property type="component" value="Unassembled WGS sequence"/>
</dbReference>
<keyword evidence="1" id="KW-1133">Transmembrane helix</keyword>
<sequence>MNEIEKVIEVHQKLLNQSEAPIAIMAEILWIFIGLLLIIHIIKDIKIFSLKKLIYMVFFLVIIFFTVGSLFTSIKKYDFSMNEKQWKEKYLEPYIVSLPTNKLEVEDFLLVLKRPNKGVKSVYINNKEKPIWCKISMVNKKGHETKINVQTKIQKENIKHAYLTYKVISKNISNDYKSDAFYETILHIPKDYRVLVPVK</sequence>
<feature type="transmembrane region" description="Helical" evidence="1">
    <location>
        <begin position="20"/>
        <end position="41"/>
    </location>
</feature>
<feature type="transmembrane region" description="Helical" evidence="1">
    <location>
        <begin position="53"/>
        <end position="74"/>
    </location>
</feature>
<dbReference type="AlphaFoldDB" id="A0A150LDV5"/>